<feature type="transmembrane region" description="Helical" evidence="1">
    <location>
        <begin position="35"/>
        <end position="53"/>
    </location>
</feature>
<dbReference type="EMBL" id="QGSY01000236">
    <property type="protein sequence ID" value="RQX06476.1"/>
    <property type="molecule type" value="Genomic_DNA"/>
</dbReference>
<evidence type="ECO:0008006" key="4">
    <source>
        <dbReference type="Google" id="ProtNLM"/>
    </source>
</evidence>
<feature type="transmembrane region" description="Helical" evidence="1">
    <location>
        <begin position="100"/>
        <end position="122"/>
    </location>
</feature>
<dbReference type="Proteomes" id="UP000266889">
    <property type="component" value="Unassembled WGS sequence"/>
</dbReference>
<accession>A0A3N9X022</accession>
<evidence type="ECO:0000256" key="1">
    <source>
        <dbReference type="SAM" id="Phobius"/>
    </source>
</evidence>
<keyword evidence="1" id="KW-1133">Transmembrane helix</keyword>
<dbReference type="AlphaFoldDB" id="A0A3N9X022"/>
<keyword evidence="3" id="KW-1185">Reference proteome</keyword>
<feature type="transmembrane region" description="Helical" evidence="1">
    <location>
        <begin position="128"/>
        <end position="149"/>
    </location>
</feature>
<name>A0A3N9X022_9ACTN</name>
<gene>
    <name evidence="2" type="ORF">DLJ58_24080</name>
</gene>
<keyword evidence="1" id="KW-0812">Transmembrane</keyword>
<dbReference type="OrthoDB" id="3404551at2"/>
<proteinExistence type="predicted"/>
<comment type="caution">
    <text evidence="2">The sequence shown here is derived from an EMBL/GenBank/DDBJ whole genome shotgun (WGS) entry which is preliminary data.</text>
</comment>
<evidence type="ECO:0000313" key="3">
    <source>
        <dbReference type="Proteomes" id="UP000266889"/>
    </source>
</evidence>
<sequence>MSPVTSTRRRQVAAFILLLVEAALFALLVTESLAGAIVAAAITCLSFWAHLVLHECGHFVAAKLLRLEVVAVHIAPFNGWRNHVSVRPAPSSAALPLRMVLFYLSGPVVNLCTATALVAATALTSTPFTRFALFSAAFLAALLGLVNLVPSPHSDGRNLLTWLSAPTATSAALRAAYYEEEIDRTLRTISHGEADDGRLGDPVRDGNDTRLALAAFQRRWSTGQARSATDFVADAERLAALAHADSTDPVTAAAIGQALSVQFGLRYLYAAVVTRSPVQHREAVEIWELAQLGSQVRPHELAARVAMSLAYLLNQRPEQARALLLDVRAGVDPPDLCSVAFLLRAIAECHLGNHAEADTHIRAAGGGYPQLTQVVATIQAADPVLPLSAPAPMAGI</sequence>
<protein>
    <recommendedName>
        <fullName evidence="4">Peptidase M50</fullName>
    </recommendedName>
</protein>
<organism evidence="2 3">
    <name type="scientific">Micromonospora arida</name>
    <dbReference type="NCBI Taxonomy" id="2203715"/>
    <lineage>
        <taxon>Bacteria</taxon>
        <taxon>Bacillati</taxon>
        <taxon>Actinomycetota</taxon>
        <taxon>Actinomycetes</taxon>
        <taxon>Micromonosporales</taxon>
        <taxon>Micromonosporaceae</taxon>
        <taxon>Micromonospora</taxon>
    </lineage>
</organism>
<reference evidence="2 3" key="1">
    <citation type="submission" date="2018-05" db="EMBL/GenBank/DDBJ databases">
        <title>Micromonospora from Atacama Desert.</title>
        <authorList>
            <person name="Carro L."/>
            <person name="Goodfellow M."/>
            <person name="Klenk H.-P."/>
        </authorList>
    </citation>
    <scope>NUCLEOTIDE SEQUENCE [LARGE SCALE GENOMIC DNA]</scope>
    <source>
        <strain evidence="2 3">LB32</strain>
    </source>
</reference>
<evidence type="ECO:0000313" key="2">
    <source>
        <dbReference type="EMBL" id="RQX06476.1"/>
    </source>
</evidence>
<keyword evidence="1" id="KW-0472">Membrane</keyword>
<feature type="transmembrane region" description="Helical" evidence="1">
    <location>
        <begin position="12"/>
        <end position="29"/>
    </location>
</feature>